<keyword evidence="3" id="KW-1185">Reference proteome</keyword>
<feature type="region of interest" description="Disordered" evidence="1">
    <location>
        <begin position="44"/>
        <end position="75"/>
    </location>
</feature>
<gene>
    <name evidence="2" type="ORF">BO72DRAFT_244895</name>
</gene>
<dbReference type="VEuPathDB" id="FungiDB:BO72DRAFT_244895"/>
<evidence type="ECO:0000256" key="1">
    <source>
        <dbReference type="SAM" id="MobiDB-lite"/>
    </source>
</evidence>
<evidence type="ECO:0000313" key="2">
    <source>
        <dbReference type="EMBL" id="RAK73302.1"/>
    </source>
</evidence>
<reference evidence="2 3" key="1">
    <citation type="submission" date="2018-02" db="EMBL/GenBank/DDBJ databases">
        <title>The genomes of Aspergillus section Nigri reveals drivers in fungal speciation.</title>
        <authorList>
            <consortium name="DOE Joint Genome Institute"/>
            <person name="Vesth T.C."/>
            <person name="Nybo J."/>
            <person name="Theobald S."/>
            <person name="Brandl J."/>
            <person name="Frisvad J.C."/>
            <person name="Nielsen K.F."/>
            <person name="Lyhne E.K."/>
            <person name="Kogle M.E."/>
            <person name="Kuo A."/>
            <person name="Riley R."/>
            <person name="Clum A."/>
            <person name="Nolan M."/>
            <person name="Lipzen A."/>
            <person name="Salamov A."/>
            <person name="Henrissat B."/>
            <person name="Wiebenga A."/>
            <person name="De vries R.P."/>
            <person name="Grigoriev I.V."/>
            <person name="Mortensen U.H."/>
            <person name="Andersen M.R."/>
            <person name="Baker S.E."/>
        </authorList>
    </citation>
    <scope>NUCLEOTIDE SEQUENCE [LARGE SCALE GENOMIC DNA]</scope>
    <source>
        <strain evidence="2 3">CBS 313.89</strain>
    </source>
</reference>
<dbReference type="RefSeq" id="XP_040797312.1">
    <property type="nucleotide sequence ID" value="XM_040939961.1"/>
</dbReference>
<sequence length="75" mass="8736">MIFSLTEYSTEYIQASGRGNDEVWMGEIYYFAISLDPYRFEIQDSRSHEKSPGKTSSRQKKGRKSKLGGCKWFNL</sequence>
<evidence type="ECO:0000313" key="3">
    <source>
        <dbReference type="Proteomes" id="UP000249789"/>
    </source>
</evidence>
<dbReference type="GeneID" id="63857294"/>
<protein>
    <submittedName>
        <fullName evidence="2">Uncharacterized protein</fullName>
    </submittedName>
</protein>
<accession>A0A8G1RJ12</accession>
<dbReference type="EMBL" id="KZ824681">
    <property type="protein sequence ID" value="RAK73302.1"/>
    <property type="molecule type" value="Genomic_DNA"/>
</dbReference>
<proteinExistence type="predicted"/>
<dbReference type="Proteomes" id="UP000249789">
    <property type="component" value="Unassembled WGS sequence"/>
</dbReference>
<dbReference type="AlphaFoldDB" id="A0A8G1RJ12"/>
<feature type="compositionally biased region" description="Basic residues" evidence="1">
    <location>
        <begin position="57"/>
        <end position="66"/>
    </location>
</feature>
<organism evidence="2 3">
    <name type="scientific">Aspergillus fijiensis CBS 313.89</name>
    <dbReference type="NCBI Taxonomy" id="1448319"/>
    <lineage>
        <taxon>Eukaryota</taxon>
        <taxon>Fungi</taxon>
        <taxon>Dikarya</taxon>
        <taxon>Ascomycota</taxon>
        <taxon>Pezizomycotina</taxon>
        <taxon>Eurotiomycetes</taxon>
        <taxon>Eurotiomycetidae</taxon>
        <taxon>Eurotiales</taxon>
        <taxon>Aspergillaceae</taxon>
        <taxon>Aspergillus</taxon>
    </lineage>
</organism>
<name>A0A8G1RJ12_9EURO</name>